<proteinExistence type="predicted"/>
<name>A0A2R8BQS6_9RHOB</name>
<evidence type="ECO:0000313" key="2">
    <source>
        <dbReference type="Proteomes" id="UP000244912"/>
    </source>
</evidence>
<dbReference type="InterPro" id="IPR038695">
    <property type="entry name" value="Saro_0823-like_sf"/>
</dbReference>
<evidence type="ECO:0008006" key="3">
    <source>
        <dbReference type="Google" id="ProtNLM"/>
    </source>
</evidence>
<dbReference type="AlphaFoldDB" id="A0A2R8BQS6"/>
<dbReference type="PANTHER" id="PTHR37953">
    <property type="entry name" value="UPF0127 PROTEIN MJ1496"/>
    <property type="match status" value="1"/>
</dbReference>
<organism evidence="1 2">
    <name type="scientific">Palleronia abyssalis</name>
    <dbReference type="NCBI Taxonomy" id="1501240"/>
    <lineage>
        <taxon>Bacteria</taxon>
        <taxon>Pseudomonadati</taxon>
        <taxon>Pseudomonadota</taxon>
        <taxon>Alphaproteobacteria</taxon>
        <taxon>Rhodobacterales</taxon>
        <taxon>Roseobacteraceae</taxon>
        <taxon>Palleronia</taxon>
    </lineage>
</organism>
<dbReference type="EMBL" id="ONZF01000001">
    <property type="protein sequence ID" value="SPJ22458.1"/>
    <property type="molecule type" value="Genomic_DNA"/>
</dbReference>
<dbReference type="Proteomes" id="UP000244912">
    <property type="component" value="Unassembled WGS sequence"/>
</dbReference>
<dbReference type="RefSeq" id="WP_306419510.1">
    <property type="nucleotide sequence ID" value="NZ_ONZF01000001.1"/>
</dbReference>
<gene>
    <name evidence="1" type="ORF">PAA8504_00252</name>
</gene>
<dbReference type="Gene3D" id="2.60.120.1140">
    <property type="entry name" value="Protein of unknown function DUF192"/>
    <property type="match status" value="1"/>
</dbReference>
<sequence length="128" mass="14142">MRGDWGRARFAVEVADDPAERAQGLMFVEDMPTMEGMLFIYERSQPASFWMRNTLIPLDMLFLDQTGTVTRIHENAVPLDETPIPGGDSVRAVLEINGGMAARLGIDEGTVLRHPSLPQSLAAWPCAE</sequence>
<dbReference type="Pfam" id="PF02643">
    <property type="entry name" value="DUF192"/>
    <property type="match status" value="1"/>
</dbReference>
<evidence type="ECO:0000313" key="1">
    <source>
        <dbReference type="EMBL" id="SPJ22458.1"/>
    </source>
</evidence>
<dbReference type="InterPro" id="IPR003795">
    <property type="entry name" value="DUF192"/>
</dbReference>
<keyword evidence="2" id="KW-1185">Reference proteome</keyword>
<reference evidence="1 2" key="1">
    <citation type="submission" date="2018-03" db="EMBL/GenBank/DDBJ databases">
        <authorList>
            <person name="Keele B.F."/>
        </authorList>
    </citation>
    <scope>NUCLEOTIDE SEQUENCE [LARGE SCALE GENOMIC DNA]</scope>
    <source>
        <strain evidence="1 2">CECT 8504</strain>
    </source>
</reference>
<accession>A0A2R8BQS6</accession>
<dbReference type="PANTHER" id="PTHR37953:SF1">
    <property type="entry name" value="UPF0127 PROTEIN MJ1496"/>
    <property type="match status" value="1"/>
</dbReference>
<protein>
    <recommendedName>
        <fullName evidence="3">DUF192 domain-containing protein</fullName>
    </recommendedName>
</protein>